<proteinExistence type="predicted"/>
<keyword evidence="1" id="KW-0812">Transmembrane</keyword>
<comment type="caution">
    <text evidence="2">The sequence shown here is derived from an EMBL/GenBank/DDBJ whole genome shotgun (WGS) entry which is preliminary data.</text>
</comment>
<evidence type="ECO:0000313" key="3">
    <source>
        <dbReference type="Proteomes" id="UP000178149"/>
    </source>
</evidence>
<evidence type="ECO:0008006" key="4">
    <source>
        <dbReference type="Google" id="ProtNLM"/>
    </source>
</evidence>
<accession>A0A1F6GCX0</accession>
<dbReference type="AlphaFoldDB" id="A0A1F6GCX0"/>
<feature type="transmembrane region" description="Helical" evidence="1">
    <location>
        <begin position="73"/>
        <end position="97"/>
    </location>
</feature>
<evidence type="ECO:0000256" key="1">
    <source>
        <dbReference type="SAM" id="Phobius"/>
    </source>
</evidence>
<reference evidence="2 3" key="1">
    <citation type="journal article" date="2016" name="Nat. Commun.">
        <title>Thousands of microbial genomes shed light on interconnected biogeochemical processes in an aquifer system.</title>
        <authorList>
            <person name="Anantharaman K."/>
            <person name="Brown C.T."/>
            <person name="Hug L.A."/>
            <person name="Sharon I."/>
            <person name="Castelle C.J."/>
            <person name="Probst A.J."/>
            <person name="Thomas B.C."/>
            <person name="Singh A."/>
            <person name="Wilkins M.J."/>
            <person name="Karaoz U."/>
            <person name="Brodie E.L."/>
            <person name="Williams K.H."/>
            <person name="Hubbard S.S."/>
            <person name="Banfield J.F."/>
        </authorList>
    </citation>
    <scope>NUCLEOTIDE SEQUENCE [LARGE SCALE GENOMIC DNA]</scope>
</reference>
<name>A0A1F6GCX0_9BACT</name>
<dbReference type="EMBL" id="MFMV01000009">
    <property type="protein sequence ID" value="OGG95956.1"/>
    <property type="molecule type" value="Genomic_DNA"/>
</dbReference>
<sequence length="99" mass="11355">MTSLFFILLSLIALYLKITPITEAIPLRYTVYFGIDLIAPWWSVFLFLLSGLAIFIFNFVLAYLLFLKSNILAYFLMLSATLIQLVLVIVSFLIILLNN</sequence>
<feature type="transmembrane region" description="Helical" evidence="1">
    <location>
        <begin position="40"/>
        <end position="66"/>
    </location>
</feature>
<gene>
    <name evidence="2" type="ORF">A2V95_01585</name>
</gene>
<keyword evidence="1" id="KW-1133">Transmembrane helix</keyword>
<keyword evidence="1" id="KW-0472">Membrane</keyword>
<organism evidence="2 3">
    <name type="scientific">Candidatus Kuenenbacteria bacterium RBG_16_41_7</name>
    <dbReference type="NCBI Taxonomy" id="1798560"/>
    <lineage>
        <taxon>Bacteria</taxon>
        <taxon>Candidatus Kueneniibacteriota</taxon>
    </lineage>
</organism>
<evidence type="ECO:0000313" key="2">
    <source>
        <dbReference type="EMBL" id="OGG95956.1"/>
    </source>
</evidence>
<dbReference type="Proteomes" id="UP000178149">
    <property type="component" value="Unassembled WGS sequence"/>
</dbReference>
<protein>
    <recommendedName>
        <fullName evidence="4">Integral membrane protein</fullName>
    </recommendedName>
</protein>